<dbReference type="EC" id="1.5.1.38" evidence="5"/>
<dbReference type="SUPFAM" id="SSF52218">
    <property type="entry name" value="Flavoproteins"/>
    <property type="match status" value="1"/>
</dbReference>
<keyword evidence="2" id="KW-0288">FMN</keyword>
<comment type="caution">
    <text evidence="5">The sequence shown here is derived from an EMBL/GenBank/DDBJ whole genome shotgun (WGS) entry which is preliminary data.</text>
</comment>
<dbReference type="Pfam" id="PF03358">
    <property type="entry name" value="FMN_red"/>
    <property type="match status" value="1"/>
</dbReference>
<sequence>MSHIVYISGSPTPYSRTEAVLKFMSETLKKKGHTSQLITMKDIPANDLIDGNWNSDAVIRIGEQIEAADGVVIGTPVYKASYPGVFKAFIDVLPQQLLAGKTVLPFMTGGSHYHLLALEYALKPLISIVQGSPVRGIYYVDSYIDREQPEQPIVDEATYARTMQQLQNFIEIIDPTCEI</sequence>
<name>A0A8J7G7B8_9BACL</name>
<feature type="domain" description="NADPH-dependent FMN reductase-like" evidence="4">
    <location>
        <begin position="4"/>
        <end position="140"/>
    </location>
</feature>
<dbReference type="RefSeq" id="WP_194561944.1">
    <property type="nucleotide sequence ID" value="NZ_JADKPV010000001.1"/>
</dbReference>
<gene>
    <name evidence="5" type="primary">ssuE</name>
    <name evidence="5" type="ORF">IRY55_03945</name>
</gene>
<reference evidence="5" key="1">
    <citation type="submission" date="2020-11" db="EMBL/GenBank/DDBJ databases">
        <title>Multidrug resistant novel bacterium Savagea serpentis sp. nov., isolated from the scats of a vine snake (Ahaetulla nasuta).</title>
        <authorList>
            <person name="Venkata Ramana V."/>
            <person name="Vikas Patil S."/>
            <person name="Yogita Lugani V."/>
        </authorList>
    </citation>
    <scope>NUCLEOTIDE SEQUENCE</scope>
    <source>
        <strain evidence="5">SN6</strain>
    </source>
</reference>
<dbReference type="InterPro" id="IPR051814">
    <property type="entry name" value="NAD(P)H-dep_FMN_reductase"/>
</dbReference>
<evidence type="ECO:0000313" key="6">
    <source>
        <dbReference type="Proteomes" id="UP000622653"/>
    </source>
</evidence>
<organism evidence="5 6">
    <name type="scientific">Savagea serpentis</name>
    <dbReference type="NCBI Taxonomy" id="2785297"/>
    <lineage>
        <taxon>Bacteria</taxon>
        <taxon>Bacillati</taxon>
        <taxon>Bacillota</taxon>
        <taxon>Bacilli</taxon>
        <taxon>Bacillales</taxon>
        <taxon>Caryophanaceae</taxon>
        <taxon>Savagea</taxon>
    </lineage>
</organism>
<keyword evidence="1" id="KW-0285">Flavoprotein</keyword>
<accession>A0A8J7G7B8</accession>
<protein>
    <submittedName>
        <fullName evidence="5">NADPH-dependent FMN reductase</fullName>
        <ecNumber evidence="5">1.5.1.38</ecNumber>
    </submittedName>
</protein>
<evidence type="ECO:0000256" key="1">
    <source>
        <dbReference type="ARBA" id="ARBA00022630"/>
    </source>
</evidence>
<dbReference type="InterPro" id="IPR020048">
    <property type="entry name" value="NADPH-dep_FMN_reduc_SsuE"/>
</dbReference>
<dbReference type="Proteomes" id="UP000622653">
    <property type="component" value="Unassembled WGS sequence"/>
</dbReference>
<dbReference type="Gene3D" id="3.40.50.360">
    <property type="match status" value="1"/>
</dbReference>
<evidence type="ECO:0000313" key="5">
    <source>
        <dbReference type="EMBL" id="MBF4500508.1"/>
    </source>
</evidence>
<proteinExistence type="predicted"/>
<dbReference type="GO" id="GO:0046306">
    <property type="term" value="P:alkanesulfonate catabolic process"/>
    <property type="evidence" value="ECO:0007669"/>
    <property type="project" value="InterPro"/>
</dbReference>
<dbReference type="GO" id="GO:0052873">
    <property type="term" value="F:FMN reductase (NADPH) activity"/>
    <property type="evidence" value="ECO:0007669"/>
    <property type="project" value="UniProtKB-EC"/>
</dbReference>
<dbReference type="PANTHER" id="PTHR43408">
    <property type="entry name" value="FMN REDUCTASE (NADPH)"/>
    <property type="match status" value="1"/>
</dbReference>
<dbReference type="NCBIfam" id="TIGR03567">
    <property type="entry name" value="FMN_reduc_SsuE"/>
    <property type="match status" value="1"/>
</dbReference>
<evidence type="ECO:0000259" key="4">
    <source>
        <dbReference type="Pfam" id="PF03358"/>
    </source>
</evidence>
<dbReference type="PANTHER" id="PTHR43408:SF1">
    <property type="entry name" value="FMN REDUCTASE (NADPH)"/>
    <property type="match status" value="1"/>
</dbReference>
<dbReference type="InterPro" id="IPR005025">
    <property type="entry name" value="FMN_Rdtase-like_dom"/>
</dbReference>
<evidence type="ECO:0000256" key="3">
    <source>
        <dbReference type="ARBA" id="ARBA00023002"/>
    </source>
</evidence>
<dbReference type="AlphaFoldDB" id="A0A8J7G7B8"/>
<dbReference type="InterPro" id="IPR029039">
    <property type="entry name" value="Flavoprotein-like_sf"/>
</dbReference>
<keyword evidence="3 5" id="KW-0560">Oxidoreductase</keyword>
<evidence type="ECO:0000256" key="2">
    <source>
        <dbReference type="ARBA" id="ARBA00022643"/>
    </source>
</evidence>
<dbReference type="EMBL" id="JADKPV010000001">
    <property type="protein sequence ID" value="MBF4500508.1"/>
    <property type="molecule type" value="Genomic_DNA"/>
</dbReference>
<keyword evidence="6" id="KW-1185">Reference proteome</keyword>